<evidence type="ECO:0000256" key="1">
    <source>
        <dbReference type="SAM" id="MobiDB-lite"/>
    </source>
</evidence>
<feature type="compositionally biased region" description="Basic and acidic residues" evidence="1">
    <location>
        <begin position="108"/>
        <end position="125"/>
    </location>
</feature>
<evidence type="ECO:0000256" key="2">
    <source>
        <dbReference type="SAM" id="SignalP"/>
    </source>
</evidence>
<feature type="signal peptide" evidence="2">
    <location>
        <begin position="1"/>
        <end position="18"/>
    </location>
</feature>
<organism evidence="3 4">
    <name type="scientific">Aspergillus ellipticus CBS 707.79</name>
    <dbReference type="NCBI Taxonomy" id="1448320"/>
    <lineage>
        <taxon>Eukaryota</taxon>
        <taxon>Fungi</taxon>
        <taxon>Dikarya</taxon>
        <taxon>Ascomycota</taxon>
        <taxon>Pezizomycotina</taxon>
        <taxon>Eurotiomycetes</taxon>
        <taxon>Eurotiomycetidae</taxon>
        <taxon>Eurotiales</taxon>
        <taxon>Aspergillaceae</taxon>
        <taxon>Aspergillus</taxon>
        <taxon>Aspergillus subgen. Circumdati</taxon>
    </lineage>
</organism>
<keyword evidence="2" id="KW-0732">Signal</keyword>
<evidence type="ECO:0000313" key="4">
    <source>
        <dbReference type="Proteomes" id="UP000247810"/>
    </source>
</evidence>
<dbReference type="PANTHER" id="PTHR35204:SF1">
    <property type="entry name" value="ENTEROTOXIN"/>
    <property type="match status" value="1"/>
</dbReference>
<dbReference type="Proteomes" id="UP000247810">
    <property type="component" value="Unassembled WGS sequence"/>
</dbReference>
<dbReference type="EMBL" id="KZ825817">
    <property type="protein sequence ID" value="PYH97927.1"/>
    <property type="molecule type" value="Genomic_DNA"/>
</dbReference>
<dbReference type="STRING" id="1448320.A0A319DUW0"/>
<name>A0A319DUW0_9EURO</name>
<dbReference type="InterPro" id="IPR038921">
    <property type="entry name" value="YOR389W-like"/>
</dbReference>
<dbReference type="VEuPathDB" id="FungiDB:BO71DRAFT_372296"/>
<dbReference type="AlphaFoldDB" id="A0A319DUW0"/>
<evidence type="ECO:0000313" key="3">
    <source>
        <dbReference type="EMBL" id="PYH97927.1"/>
    </source>
</evidence>
<dbReference type="OrthoDB" id="10261782at2759"/>
<dbReference type="PANTHER" id="PTHR35204">
    <property type="entry name" value="YALI0A21131P"/>
    <property type="match status" value="1"/>
</dbReference>
<proteinExistence type="predicted"/>
<gene>
    <name evidence="3" type="ORF">BO71DRAFT_372296</name>
</gene>
<feature type="chain" id="PRO_5016460074" evidence="2">
    <location>
        <begin position="19"/>
        <end position="520"/>
    </location>
</feature>
<feature type="region of interest" description="Disordered" evidence="1">
    <location>
        <begin position="100"/>
        <end position="178"/>
    </location>
</feature>
<sequence>MKLSIKGLVWLMPWLVASSPLQTDEPLAGPDGSIHGNHIFNALHNSMKMFGCVLQHNGMSIFIATVPQGTEFYHGTSSPYRKNGTGWLAFEPEHAMAFAHPRQSHRAGPKDATDEPHDDQDTSKDHRYHHTRSLEHNDRQDDHDNHKESSFGSSSDMDKTQSALGPEQPTTEERSGYFHTYRTKREMRLVYFDGQSAAKSLKGTLDMQDIVLRNATWFDGSPAEGDNVRADELCALARDRWDNRVDGFIRMVGGFEIILCSFADNLDVKCILSTSSGGGGSSLNYARALATRFDGIGGDRVSINYADFVSLLAFPDAVYFDERGLPRAINDWANLGNVRHHIDRLITQLDSPNPINWQNIVDMIVTRYHYRINLMLSSAISTHHELQRELHLAIEPFVDAHARNSDLEIERCATQFWISGADLSTTPAQAVYEVSKQLCSALVTGAAAETYEEGIAIIQDLKRYLDWTDFRKCNNCKPDEICQLPIWPSGSEEDFVRPQCGAGRSHGAGGYWDMMGRVRG</sequence>
<accession>A0A319DUW0</accession>
<keyword evidence="4" id="KW-1185">Reference proteome</keyword>
<reference evidence="3 4" key="1">
    <citation type="submission" date="2018-02" db="EMBL/GenBank/DDBJ databases">
        <title>The genomes of Aspergillus section Nigri reveals drivers in fungal speciation.</title>
        <authorList>
            <consortium name="DOE Joint Genome Institute"/>
            <person name="Vesth T.C."/>
            <person name="Nybo J."/>
            <person name="Theobald S."/>
            <person name="Brandl J."/>
            <person name="Frisvad J.C."/>
            <person name="Nielsen K.F."/>
            <person name="Lyhne E.K."/>
            <person name="Kogle M.E."/>
            <person name="Kuo A."/>
            <person name="Riley R."/>
            <person name="Clum A."/>
            <person name="Nolan M."/>
            <person name="Lipzen A."/>
            <person name="Salamov A."/>
            <person name="Henrissat B."/>
            <person name="Wiebenga A."/>
            <person name="De vries R.P."/>
            <person name="Grigoriev I.V."/>
            <person name="Mortensen U.H."/>
            <person name="Andersen M.R."/>
            <person name="Baker S.E."/>
        </authorList>
    </citation>
    <scope>NUCLEOTIDE SEQUENCE [LARGE SCALE GENOMIC DNA]</scope>
    <source>
        <strain evidence="3 4">CBS 707.79</strain>
    </source>
</reference>
<feature type="compositionally biased region" description="Basic and acidic residues" evidence="1">
    <location>
        <begin position="132"/>
        <end position="149"/>
    </location>
</feature>
<protein>
    <submittedName>
        <fullName evidence="3">Uncharacterized protein</fullName>
    </submittedName>
</protein>
<feature type="compositionally biased region" description="Polar residues" evidence="1">
    <location>
        <begin position="150"/>
        <end position="163"/>
    </location>
</feature>